<feature type="binding site" evidence="16">
    <location>
        <position position="129"/>
    </location>
    <ligand>
        <name>K(+)</name>
        <dbReference type="ChEBI" id="CHEBI:29103"/>
    </ligand>
</feature>
<comment type="similarity">
    <text evidence="14 16">Belongs to the type III pantothenate kinase family.</text>
</comment>
<proteinExistence type="inferred from homology"/>
<evidence type="ECO:0000256" key="4">
    <source>
        <dbReference type="ARBA" id="ARBA00005225"/>
    </source>
</evidence>
<evidence type="ECO:0000256" key="12">
    <source>
        <dbReference type="ARBA" id="ARBA00022958"/>
    </source>
</evidence>
<dbReference type="Proteomes" id="UP000593890">
    <property type="component" value="Chromosome"/>
</dbReference>
<dbReference type="GO" id="GO:0005737">
    <property type="term" value="C:cytoplasm"/>
    <property type="evidence" value="ECO:0007669"/>
    <property type="project" value="UniProtKB-SubCell"/>
</dbReference>
<evidence type="ECO:0000256" key="14">
    <source>
        <dbReference type="ARBA" id="ARBA00038036"/>
    </source>
</evidence>
<evidence type="ECO:0000256" key="3">
    <source>
        <dbReference type="ARBA" id="ARBA00004496"/>
    </source>
</evidence>
<reference evidence="18" key="1">
    <citation type="submission" date="2020-07" db="EMBL/GenBank/DDBJ databases">
        <title>Complete genome sequencing of Clostridia bacterium strain 12CBH8.</title>
        <authorList>
            <person name="Sakamoto M."/>
            <person name="Murakami T."/>
            <person name="Mori H."/>
        </authorList>
    </citation>
    <scope>NUCLEOTIDE SEQUENCE [LARGE SCALE GENOMIC DNA]</scope>
    <source>
        <strain evidence="18">12CBH8</strain>
    </source>
</reference>
<comment type="caution">
    <text evidence="16">Lacks conserved residue(s) required for the propagation of feature annotation.</text>
</comment>
<comment type="cofactor">
    <cofactor evidence="16">
        <name>NH4(+)</name>
        <dbReference type="ChEBI" id="CHEBI:28938"/>
    </cofactor>
    <cofactor evidence="16">
        <name>K(+)</name>
        <dbReference type="ChEBI" id="CHEBI:29103"/>
    </cofactor>
    <text evidence="16">A monovalent cation. Ammonium or potassium.</text>
</comment>
<evidence type="ECO:0000256" key="8">
    <source>
        <dbReference type="ARBA" id="ARBA00022679"/>
    </source>
</evidence>
<dbReference type="SUPFAM" id="SSF53067">
    <property type="entry name" value="Actin-like ATPase domain"/>
    <property type="match status" value="2"/>
</dbReference>
<evidence type="ECO:0000256" key="7">
    <source>
        <dbReference type="ARBA" id="ARBA00022490"/>
    </source>
</evidence>
<dbReference type="PANTHER" id="PTHR34265">
    <property type="entry name" value="TYPE III PANTOTHENATE KINASE"/>
    <property type="match status" value="1"/>
</dbReference>
<comment type="cofactor">
    <cofactor evidence="2">
        <name>K(+)</name>
        <dbReference type="ChEBI" id="CHEBI:29103"/>
    </cofactor>
</comment>
<keyword evidence="7 16" id="KW-0963">Cytoplasm</keyword>
<dbReference type="InterPro" id="IPR043129">
    <property type="entry name" value="ATPase_NBD"/>
</dbReference>
<dbReference type="InterPro" id="IPR004619">
    <property type="entry name" value="Type_III_PanK"/>
</dbReference>
<gene>
    <name evidence="16 17" type="primary">coaX</name>
    <name evidence="17" type="ORF">C12CBH8_07890</name>
</gene>
<evidence type="ECO:0000256" key="10">
    <source>
        <dbReference type="ARBA" id="ARBA00022777"/>
    </source>
</evidence>
<feature type="binding site" evidence="16">
    <location>
        <begin position="6"/>
        <end position="13"/>
    </location>
    <ligand>
        <name>ATP</name>
        <dbReference type="ChEBI" id="CHEBI:30616"/>
    </ligand>
</feature>
<dbReference type="HAMAP" id="MF_01274">
    <property type="entry name" value="Pantothen_kinase_3"/>
    <property type="match status" value="1"/>
</dbReference>
<dbReference type="GO" id="GO:0004594">
    <property type="term" value="F:pantothenate kinase activity"/>
    <property type="evidence" value="ECO:0007669"/>
    <property type="project" value="UniProtKB-UniRule"/>
</dbReference>
<organism evidence="17 18">
    <name type="scientific">Solibaculum mannosilyticum</name>
    <dbReference type="NCBI Taxonomy" id="2780922"/>
    <lineage>
        <taxon>Bacteria</taxon>
        <taxon>Bacillati</taxon>
        <taxon>Bacillota</taxon>
        <taxon>Clostridia</taxon>
        <taxon>Eubacteriales</taxon>
        <taxon>Oscillospiraceae</taxon>
        <taxon>Solibaculum</taxon>
    </lineage>
</organism>
<keyword evidence="8 16" id="KW-0808">Transferase</keyword>
<dbReference type="Pfam" id="PF03309">
    <property type="entry name" value="Pan_kinase"/>
    <property type="match status" value="1"/>
</dbReference>
<evidence type="ECO:0000256" key="5">
    <source>
        <dbReference type="ARBA" id="ARBA00011738"/>
    </source>
</evidence>
<dbReference type="KEGG" id="sman:C12CBH8_07890"/>
<comment type="catalytic activity">
    <reaction evidence="1 16">
        <text>(R)-pantothenate + ATP = (R)-4'-phosphopantothenate + ADP + H(+)</text>
        <dbReference type="Rhea" id="RHEA:16373"/>
        <dbReference type="ChEBI" id="CHEBI:10986"/>
        <dbReference type="ChEBI" id="CHEBI:15378"/>
        <dbReference type="ChEBI" id="CHEBI:29032"/>
        <dbReference type="ChEBI" id="CHEBI:30616"/>
        <dbReference type="ChEBI" id="CHEBI:456216"/>
        <dbReference type="EC" id="2.7.1.33"/>
    </reaction>
</comment>
<dbReference type="GO" id="GO:0005524">
    <property type="term" value="F:ATP binding"/>
    <property type="evidence" value="ECO:0007669"/>
    <property type="project" value="UniProtKB-UniRule"/>
</dbReference>
<dbReference type="GO" id="GO:0015937">
    <property type="term" value="P:coenzyme A biosynthetic process"/>
    <property type="evidence" value="ECO:0007669"/>
    <property type="project" value="UniProtKB-UniRule"/>
</dbReference>
<sequence>MILAIDVGNTNIVMGCIEDGEIRMTARIATNRLKTGDEYTLILHELLKMRGIDGSALEGGIVSSVVPGLSQAMKHAVENVTGKSPLMVGAGLKTGLNIVMDHPGQLGGDLVVDAVAACHQYEPPIAIFDMGTATTMSIIDEQKRYIGGMIIPGASLSLEALASRTSQLPHVGVEAPRTLIGTNTVDCMRAGIVYSTAAMIDGLIQRVNEELSKPVTAVATGGLAEMFVPYCKEKVIYNRNLLLDGLWILYQKNKKEKR</sequence>
<accession>A0A7I8D053</accession>
<keyword evidence="11 16" id="KW-0067">ATP-binding</keyword>
<evidence type="ECO:0000256" key="9">
    <source>
        <dbReference type="ARBA" id="ARBA00022741"/>
    </source>
</evidence>
<dbReference type="NCBIfam" id="NF009855">
    <property type="entry name" value="PRK13321.1"/>
    <property type="match status" value="1"/>
</dbReference>
<keyword evidence="10 16" id="KW-0418">Kinase</keyword>
<feature type="binding site" evidence="16">
    <location>
        <position position="184"/>
    </location>
    <ligand>
        <name>substrate</name>
    </ligand>
</feature>
<comment type="function">
    <text evidence="16">Catalyzes the phosphorylation of pantothenate (Pan), the first step in CoA biosynthesis.</text>
</comment>
<evidence type="ECO:0000256" key="13">
    <source>
        <dbReference type="ARBA" id="ARBA00022993"/>
    </source>
</evidence>
<dbReference type="NCBIfam" id="TIGR00671">
    <property type="entry name" value="baf"/>
    <property type="match status" value="1"/>
</dbReference>
<dbReference type="GO" id="GO:0046872">
    <property type="term" value="F:metal ion binding"/>
    <property type="evidence" value="ECO:0007669"/>
    <property type="project" value="UniProtKB-KW"/>
</dbReference>
<evidence type="ECO:0000256" key="6">
    <source>
        <dbReference type="ARBA" id="ARBA00012102"/>
    </source>
</evidence>
<name>A0A7I8D053_9FIRM</name>
<evidence type="ECO:0000313" key="17">
    <source>
        <dbReference type="EMBL" id="BCI60150.1"/>
    </source>
</evidence>
<dbReference type="AlphaFoldDB" id="A0A7I8D053"/>
<keyword evidence="9 16" id="KW-0547">Nucleotide-binding</keyword>
<comment type="pathway">
    <text evidence="4 16">Cofactor biosynthesis; coenzyme A biosynthesis; CoA from (R)-pantothenate: step 1/5.</text>
</comment>
<evidence type="ECO:0000256" key="16">
    <source>
        <dbReference type="HAMAP-Rule" id="MF_01274"/>
    </source>
</evidence>
<keyword evidence="12 16" id="KW-0630">Potassium</keyword>
<dbReference type="PANTHER" id="PTHR34265:SF1">
    <property type="entry name" value="TYPE III PANTOTHENATE KINASE"/>
    <property type="match status" value="1"/>
</dbReference>
<evidence type="ECO:0000256" key="11">
    <source>
        <dbReference type="ARBA" id="ARBA00022840"/>
    </source>
</evidence>
<comment type="subcellular location">
    <subcellularLocation>
        <location evidence="3 16">Cytoplasm</location>
    </subcellularLocation>
</comment>
<dbReference type="CDD" id="cd24015">
    <property type="entry name" value="ASKHA_NBD_PanK-III"/>
    <property type="match status" value="1"/>
</dbReference>
<comment type="subunit">
    <text evidence="5 16">Homodimer.</text>
</comment>
<keyword evidence="13 16" id="KW-0173">Coenzyme A biosynthesis</keyword>
<dbReference type="Gene3D" id="3.30.420.40">
    <property type="match status" value="2"/>
</dbReference>
<protein>
    <recommendedName>
        <fullName evidence="15 16">Type III pantothenate kinase</fullName>
        <ecNumber evidence="6 16">2.7.1.33</ecNumber>
    </recommendedName>
    <alternativeName>
        <fullName evidence="16">PanK-III</fullName>
    </alternativeName>
    <alternativeName>
        <fullName evidence="16">Pantothenic acid kinase</fullName>
    </alternativeName>
</protein>
<keyword evidence="18" id="KW-1185">Reference proteome</keyword>
<dbReference type="UniPathway" id="UPA00241">
    <property type="reaction ID" value="UER00352"/>
</dbReference>
<evidence type="ECO:0000313" key="18">
    <source>
        <dbReference type="Proteomes" id="UP000593890"/>
    </source>
</evidence>
<evidence type="ECO:0000256" key="1">
    <source>
        <dbReference type="ARBA" id="ARBA00001206"/>
    </source>
</evidence>
<feature type="binding site" evidence="16">
    <location>
        <position position="132"/>
    </location>
    <ligand>
        <name>ATP</name>
        <dbReference type="ChEBI" id="CHEBI:30616"/>
    </ligand>
</feature>
<dbReference type="EMBL" id="AP023321">
    <property type="protein sequence ID" value="BCI60150.1"/>
    <property type="molecule type" value="Genomic_DNA"/>
</dbReference>
<feature type="active site" description="Proton acceptor" evidence="16">
    <location>
        <position position="109"/>
    </location>
</feature>
<dbReference type="RefSeq" id="WP_090267452.1">
    <property type="nucleotide sequence ID" value="NZ_AP023321.1"/>
</dbReference>
<evidence type="ECO:0000256" key="2">
    <source>
        <dbReference type="ARBA" id="ARBA00001958"/>
    </source>
</evidence>
<dbReference type="EC" id="2.7.1.33" evidence="6 16"/>
<keyword evidence="16" id="KW-0479">Metal-binding</keyword>
<feature type="binding site" evidence="16">
    <location>
        <begin position="107"/>
        <end position="110"/>
    </location>
    <ligand>
        <name>substrate</name>
    </ligand>
</feature>
<evidence type="ECO:0000256" key="15">
    <source>
        <dbReference type="ARBA" id="ARBA00040883"/>
    </source>
</evidence>